<comment type="caution">
    <text evidence="2">The sequence shown here is derived from an EMBL/GenBank/DDBJ whole genome shotgun (WGS) entry which is preliminary data.</text>
</comment>
<dbReference type="Pfam" id="PF05547">
    <property type="entry name" value="Peptidase_M6"/>
    <property type="match status" value="1"/>
</dbReference>
<sequence length="566" mass="63338">MHLFGAIVAFLWLMPPRAGVELSDEAWERYRELGLNRYQAILPAPSEDRRVLVVEGPKRFPVVLMEYTDVEATYDDEDFQRMLFDGPWDPGTAHEYYDEVSYGRVDVQGQVYGPYESDHSSTYYVNNKSGLGDYPRCAGLLVWEACEKSDPYVDYSLYDNDGDGYVDIFTVIHVGYGTEETGDSINDIWSHEFSLSGWEYYGGPGVYETNDGVKIDVYTMNPELSDPPRDKISNIGVFCHEWGHGFGLPDLYITDGINAGKAGLGDFCLMASGSWAGDPPGSSPVHFCAWCKYLLGWVEPEALERDRLELVENAGFPTSSASPSAYRIFANPSGVDWSFESVGRGEYFLIENRRRIGFDKGLPGDGLLILHVDESKETNSDLENPLVGIMQADGDPDYLFTSGAGRALDLWSDDTFGFNNSSIPSSRFYDGAPSGASVTEISPADSVMTARLEIGVVLLGRVYSYPNPFNVHERDRVTIVYEPTDEEKAADQYPDFRVLIYDLAGKRVRILDERPTEISRYSRTAFWDGTNDAGRPVASGLYFYIVETLEGSRVVERNKAKMTLLR</sequence>
<evidence type="ECO:0000259" key="1">
    <source>
        <dbReference type="Pfam" id="PF05547"/>
    </source>
</evidence>
<dbReference type="PANTHER" id="PTHR41775:SF1">
    <property type="entry name" value="PEPTIDASE M6-LIKE DOMAIN-CONTAINING PROTEIN"/>
    <property type="match status" value="1"/>
</dbReference>
<dbReference type="GO" id="GO:0008233">
    <property type="term" value="F:peptidase activity"/>
    <property type="evidence" value="ECO:0007669"/>
    <property type="project" value="InterPro"/>
</dbReference>
<dbReference type="GO" id="GO:0006508">
    <property type="term" value="P:proteolysis"/>
    <property type="evidence" value="ECO:0007669"/>
    <property type="project" value="InterPro"/>
</dbReference>
<proteinExistence type="predicted"/>
<feature type="domain" description="Peptidase M6-like" evidence="1">
    <location>
        <begin position="72"/>
        <end position="292"/>
    </location>
</feature>
<dbReference type="SUPFAM" id="SSF55486">
    <property type="entry name" value="Metalloproteases ('zincins'), catalytic domain"/>
    <property type="match status" value="1"/>
</dbReference>
<protein>
    <recommendedName>
        <fullName evidence="1">Peptidase M6-like domain-containing protein</fullName>
    </recommendedName>
</protein>
<dbReference type="InterPro" id="IPR008757">
    <property type="entry name" value="Peptidase_M6-like_domain"/>
</dbReference>
<reference evidence="2 3" key="1">
    <citation type="submission" date="2017-06" db="EMBL/GenBank/DDBJ databases">
        <title>Novel microbial phyla capable of carbon fixation and sulfur reduction in deep-sea sediments.</title>
        <authorList>
            <person name="Huang J."/>
            <person name="Baker B."/>
            <person name="Wang Y."/>
        </authorList>
    </citation>
    <scope>NUCLEOTIDE SEQUENCE [LARGE SCALE GENOMIC DNA]</scope>
    <source>
        <strain evidence="2">B3_TA06</strain>
    </source>
</reference>
<name>A0A532USW0_UNCT6</name>
<dbReference type="Proteomes" id="UP000317778">
    <property type="component" value="Unassembled WGS sequence"/>
</dbReference>
<dbReference type="Gene3D" id="2.60.40.4070">
    <property type="match status" value="1"/>
</dbReference>
<dbReference type="EMBL" id="NJBO01000028">
    <property type="protein sequence ID" value="TKJ38023.1"/>
    <property type="molecule type" value="Genomic_DNA"/>
</dbReference>
<gene>
    <name evidence="2" type="ORF">CEE36_10820</name>
</gene>
<dbReference type="NCBIfam" id="TIGR03296">
    <property type="entry name" value="M6dom_TIGR03296"/>
    <property type="match status" value="1"/>
</dbReference>
<evidence type="ECO:0000313" key="2">
    <source>
        <dbReference type="EMBL" id="TKJ38023.1"/>
    </source>
</evidence>
<dbReference type="AlphaFoldDB" id="A0A532USW0"/>
<dbReference type="PANTHER" id="PTHR41775">
    <property type="entry name" value="SECRETED PROTEIN-RELATED"/>
    <property type="match status" value="1"/>
</dbReference>
<organism evidence="2 3">
    <name type="scientific">candidate division TA06 bacterium B3_TA06</name>
    <dbReference type="NCBI Taxonomy" id="2012487"/>
    <lineage>
        <taxon>Bacteria</taxon>
        <taxon>Bacteria division TA06</taxon>
    </lineage>
</organism>
<evidence type="ECO:0000313" key="3">
    <source>
        <dbReference type="Proteomes" id="UP000317778"/>
    </source>
</evidence>
<accession>A0A532USW0</accession>